<name>A0AAD7VQG1_9ASCO</name>
<dbReference type="AlphaFoldDB" id="A0AAD7VQG1"/>
<dbReference type="Proteomes" id="UP001217417">
    <property type="component" value="Unassembled WGS sequence"/>
</dbReference>
<evidence type="ECO:0000313" key="2">
    <source>
        <dbReference type="Proteomes" id="UP001217417"/>
    </source>
</evidence>
<dbReference type="GeneID" id="80879906"/>
<sequence length="112" mass="12177">MMHSTPYKDIINAAPKSSQDALLTYFCAANAGNITNYFSNSTTTCKVANVTYTGSDQIVTEYLLDGTQPMLYKRNRWYRSGSHVAKYLALNALSHVVAGLGGATVELGRSAF</sequence>
<keyword evidence="2" id="KW-1185">Reference proteome</keyword>
<organism evidence="1 2">
    <name type="scientific">Lipomyces tetrasporus</name>
    <dbReference type="NCBI Taxonomy" id="54092"/>
    <lineage>
        <taxon>Eukaryota</taxon>
        <taxon>Fungi</taxon>
        <taxon>Dikarya</taxon>
        <taxon>Ascomycota</taxon>
        <taxon>Saccharomycotina</taxon>
        <taxon>Lipomycetes</taxon>
        <taxon>Lipomycetales</taxon>
        <taxon>Lipomycetaceae</taxon>
        <taxon>Lipomyces</taxon>
    </lineage>
</organism>
<protein>
    <submittedName>
        <fullName evidence="1">Uncharacterized protein</fullName>
    </submittedName>
</protein>
<accession>A0AAD7VQG1</accession>
<reference evidence="1" key="1">
    <citation type="submission" date="2023-03" db="EMBL/GenBank/DDBJ databases">
        <title>Near-Complete genome sequence of Lipomyces tetrasporous NRRL Y-64009, an oleaginous yeast capable of growing on lignocellulosic hydrolysates.</title>
        <authorList>
            <consortium name="Lawrence Berkeley National Laboratory"/>
            <person name="Jagtap S.S."/>
            <person name="Liu J.-J."/>
            <person name="Walukiewicz H.E."/>
            <person name="Pangilinan J."/>
            <person name="Lipzen A."/>
            <person name="Ahrendt S."/>
            <person name="Koriabine M."/>
            <person name="Cobaugh K."/>
            <person name="Salamov A."/>
            <person name="Yoshinaga Y."/>
            <person name="Ng V."/>
            <person name="Daum C."/>
            <person name="Grigoriev I.V."/>
            <person name="Slininger P.J."/>
            <person name="Dien B.S."/>
            <person name="Jin Y.-S."/>
            <person name="Rao C.V."/>
        </authorList>
    </citation>
    <scope>NUCLEOTIDE SEQUENCE</scope>
    <source>
        <strain evidence="1">NRRL Y-64009</strain>
    </source>
</reference>
<dbReference type="RefSeq" id="XP_056042352.1">
    <property type="nucleotide sequence ID" value="XM_056184740.1"/>
</dbReference>
<gene>
    <name evidence="1" type="ORF">POJ06DRAFT_179822</name>
</gene>
<feature type="non-terminal residue" evidence="1">
    <location>
        <position position="112"/>
    </location>
</feature>
<evidence type="ECO:0000313" key="1">
    <source>
        <dbReference type="EMBL" id="KAJ8098902.1"/>
    </source>
</evidence>
<proteinExistence type="predicted"/>
<comment type="caution">
    <text evidence="1">The sequence shown here is derived from an EMBL/GenBank/DDBJ whole genome shotgun (WGS) entry which is preliminary data.</text>
</comment>
<dbReference type="EMBL" id="JARPMG010000008">
    <property type="protein sequence ID" value="KAJ8098902.1"/>
    <property type="molecule type" value="Genomic_DNA"/>
</dbReference>